<comment type="pathway">
    <text evidence="2">Protein modification; protein glycosylation.</text>
</comment>
<evidence type="ECO:0000256" key="10">
    <source>
        <dbReference type="RuleBase" id="RU363075"/>
    </source>
</evidence>
<gene>
    <name evidence="12" type="ORF">PXEA_LOCUS15590</name>
</gene>
<dbReference type="Pfam" id="PF03901">
    <property type="entry name" value="Glyco_transf_22"/>
    <property type="match status" value="1"/>
</dbReference>
<dbReference type="GO" id="GO:0006487">
    <property type="term" value="P:protein N-linked glycosylation"/>
    <property type="evidence" value="ECO:0007669"/>
    <property type="project" value="TreeGrafter"/>
</dbReference>
<evidence type="ECO:0000256" key="3">
    <source>
        <dbReference type="ARBA" id="ARBA00007063"/>
    </source>
</evidence>
<dbReference type="Proteomes" id="UP000784294">
    <property type="component" value="Unassembled WGS sequence"/>
</dbReference>
<evidence type="ECO:0000256" key="4">
    <source>
        <dbReference type="ARBA" id="ARBA00022676"/>
    </source>
</evidence>
<keyword evidence="6 10" id="KW-0812">Transmembrane</keyword>
<dbReference type="OrthoDB" id="497541at2759"/>
<dbReference type="PANTHER" id="PTHR22760:SF2">
    <property type="entry name" value="ALPHA-1,2-MANNOSYLTRANSFERASE ALG9"/>
    <property type="match status" value="1"/>
</dbReference>
<proteinExistence type="inferred from homology"/>
<dbReference type="GO" id="GO:0005789">
    <property type="term" value="C:endoplasmic reticulum membrane"/>
    <property type="evidence" value="ECO:0007669"/>
    <property type="project" value="UniProtKB-SubCell"/>
</dbReference>
<keyword evidence="9 10" id="KW-0472">Membrane</keyword>
<keyword evidence="4 10" id="KW-0328">Glycosyltransferase</keyword>
<comment type="subcellular location">
    <subcellularLocation>
        <location evidence="1 10">Endoplasmic reticulum membrane</location>
        <topology evidence="1 10">Multi-pass membrane protein</topology>
    </subcellularLocation>
</comment>
<dbReference type="InterPro" id="IPR005599">
    <property type="entry name" value="GPI_mannosylTrfase"/>
</dbReference>
<evidence type="ECO:0000256" key="11">
    <source>
        <dbReference type="SAM" id="SignalP"/>
    </source>
</evidence>
<dbReference type="PANTHER" id="PTHR22760">
    <property type="entry name" value="GLYCOSYLTRANSFERASE"/>
    <property type="match status" value="1"/>
</dbReference>
<comment type="caution">
    <text evidence="12">The sequence shown here is derived from an EMBL/GenBank/DDBJ whole genome shotgun (WGS) entry which is preliminary data.</text>
</comment>
<dbReference type="EC" id="2.4.1.-" evidence="10"/>
<evidence type="ECO:0000256" key="1">
    <source>
        <dbReference type="ARBA" id="ARBA00004477"/>
    </source>
</evidence>
<name>A0A448WWU8_9PLAT</name>
<dbReference type="UniPathway" id="UPA00378"/>
<sequence>MHSPLYSAPLLSFKFSLFSNLLSLCFSGISDCDESYNYWEPLHYLITSGVGGGFQTWEYSPNIRLRMFIILSISRLLALIFGYSAPVFLIRHLPDPPPNGFFLCLARDWHLFPGRILLPGNIDRWKVGLLPSDFQGQLPSQYPVTSIPSQINVASSTRQDGGKFNLMNKEELDRYIPIDKCNYILDRDTSPGRREYDYFRDSKNWRSMQLDIN</sequence>
<keyword evidence="5" id="KW-0808">Transferase</keyword>
<evidence type="ECO:0000256" key="8">
    <source>
        <dbReference type="ARBA" id="ARBA00022989"/>
    </source>
</evidence>
<feature type="signal peptide" evidence="11">
    <location>
        <begin position="1"/>
        <end position="32"/>
    </location>
</feature>
<evidence type="ECO:0000256" key="7">
    <source>
        <dbReference type="ARBA" id="ARBA00022824"/>
    </source>
</evidence>
<dbReference type="EMBL" id="CAAALY010054938">
    <property type="protein sequence ID" value="VEL22150.1"/>
    <property type="molecule type" value="Genomic_DNA"/>
</dbReference>
<evidence type="ECO:0000313" key="13">
    <source>
        <dbReference type="Proteomes" id="UP000784294"/>
    </source>
</evidence>
<keyword evidence="7 10" id="KW-0256">Endoplasmic reticulum</keyword>
<organism evidence="12 13">
    <name type="scientific">Protopolystoma xenopodis</name>
    <dbReference type="NCBI Taxonomy" id="117903"/>
    <lineage>
        <taxon>Eukaryota</taxon>
        <taxon>Metazoa</taxon>
        <taxon>Spiralia</taxon>
        <taxon>Lophotrochozoa</taxon>
        <taxon>Platyhelminthes</taxon>
        <taxon>Monogenea</taxon>
        <taxon>Polyopisthocotylea</taxon>
        <taxon>Polystomatidea</taxon>
        <taxon>Polystomatidae</taxon>
        <taxon>Protopolystoma</taxon>
    </lineage>
</organism>
<keyword evidence="13" id="KW-1185">Reference proteome</keyword>
<evidence type="ECO:0000256" key="6">
    <source>
        <dbReference type="ARBA" id="ARBA00022692"/>
    </source>
</evidence>
<protein>
    <recommendedName>
        <fullName evidence="10">Mannosyltransferase</fullName>
        <ecNumber evidence="10">2.4.1.-</ecNumber>
    </recommendedName>
</protein>
<feature type="transmembrane region" description="Helical" evidence="10">
    <location>
        <begin position="67"/>
        <end position="90"/>
    </location>
</feature>
<comment type="similarity">
    <text evidence="3 10">Belongs to the glycosyltransferase 22 family.</text>
</comment>
<dbReference type="AlphaFoldDB" id="A0A448WWU8"/>
<comment type="caution">
    <text evidence="10">Lacks conserved residue(s) required for the propagation of feature annotation.</text>
</comment>
<dbReference type="GO" id="GO:0000026">
    <property type="term" value="F:alpha-1,2-mannosyltransferase activity"/>
    <property type="evidence" value="ECO:0007669"/>
    <property type="project" value="TreeGrafter"/>
</dbReference>
<keyword evidence="11" id="KW-0732">Signal</keyword>
<accession>A0A448WWU8</accession>
<evidence type="ECO:0000256" key="2">
    <source>
        <dbReference type="ARBA" id="ARBA00004922"/>
    </source>
</evidence>
<keyword evidence="8 10" id="KW-1133">Transmembrane helix</keyword>
<evidence type="ECO:0000256" key="5">
    <source>
        <dbReference type="ARBA" id="ARBA00022679"/>
    </source>
</evidence>
<evidence type="ECO:0000313" key="12">
    <source>
        <dbReference type="EMBL" id="VEL22150.1"/>
    </source>
</evidence>
<reference evidence="12" key="1">
    <citation type="submission" date="2018-11" db="EMBL/GenBank/DDBJ databases">
        <authorList>
            <consortium name="Pathogen Informatics"/>
        </authorList>
    </citation>
    <scope>NUCLEOTIDE SEQUENCE</scope>
</reference>
<evidence type="ECO:0000256" key="9">
    <source>
        <dbReference type="ARBA" id="ARBA00023136"/>
    </source>
</evidence>
<feature type="chain" id="PRO_5019265786" description="Mannosyltransferase" evidence="11">
    <location>
        <begin position="33"/>
        <end position="213"/>
    </location>
</feature>